<keyword evidence="1" id="KW-0479">Metal-binding</keyword>
<evidence type="ECO:0000313" key="8">
    <source>
        <dbReference type="Proteomes" id="UP001458880"/>
    </source>
</evidence>
<feature type="region of interest" description="Disordered" evidence="5">
    <location>
        <begin position="265"/>
        <end position="298"/>
    </location>
</feature>
<dbReference type="InterPro" id="IPR013083">
    <property type="entry name" value="Znf_RING/FYVE/PHD"/>
</dbReference>
<evidence type="ECO:0000256" key="2">
    <source>
        <dbReference type="ARBA" id="ARBA00022771"/>
    </source>
</evidence>
<dbReference type="PANTHER" id="PTHR45877">
    <property type="entry name" value="E3 UBIQUITIN-PROTEIN LIGASE SIAH2"/>
    <property type="match status" value="1"/>
</dbReference>
<dbReference type="PANTHER" id="PTHR45877:SF2">
    <property type="entry name" value="E3 UBIQUITIN-PROTEIN LIGASE SINA-RELATED"/>
    <property type="match status" value="1"/>
</dbReference>
<dbReference type="GO" id="GO:0061630">
    <property type="term" value="F:ubiquitin protein ligase activity"/>
    <property type="evidence" value="ECO:0007669"/>
    <property type="project" value="TreeGrafter"/>
</dbReference>
<feature type="domain" description="SIAH-type" evidence="6">
    <location>
        <begin position="486"/>
        <end position="543"/>
    </location>
</feature>
<dbReference type="GO" id="GO:0008270">
    <property type="term" value="F:zinc ion binding"/>
    <property type="evidence" value="ECO:0007669"/>
    <property type="project" value="UniProtKB-KW"/>
</dbReference>
<gene>
    <name evidence="7" type="ORF">QE152_g22367</name>
</gene>
<evidence type="ECO:0000256" key="4">
    <source>
        <dbReference type="PROSITE-ProRule" id="PRU00455"/>
    </source>
</evidence>
<dbReference type="PROSITE" id="PS51081">
    <property type="entry name" value="ZF_SIAH"/>
    <property type="match status" value="1"/>
</dbReference>
<keyword evidence="3" id="KW-0862">Zinc</keyword>
<accession>A0AAW1KKN9</accession>
<evidence type="ECO:0000256" key="5">
    <source>
        <dbReference type="SAM" id="MobiDB-lite"/>
    </source>
</evidence>
<dbReference type="Gene3D" id="3.30.40.10">
    <property type="entry name" value="Zinc/RING finger domain, C3HC4 (zinc finger)"/>
    <property type="match status" value="1"/>
</dbReference>
<evidence type="ECO:0000313" key="7">
    <source>
        <dbReference type="EMBL" id="KAK9719955.1"/>
    </source>
</evidence>
<reference evidence="7 8" key="1">
    <citation type="journal article" date="2024" name="BMC Genomics">
        <title>De novo assembly and annotation of Popillia japonica's genome with initial clues to its potential as an invasive pest.</title>
        <authorList>
            <person name="Cucini C."/>
            <person name="Boschi S."/>
            <person name="Funari R."/>
            <person name="Cardaioli E."/>
            <person name="Iannotti N."/>
            <person name="Marturano G."/>
            <person name="Paoli F."/>
            <person name="Bruttini M."/>
            <person name="Carapelli A."/>
            <person name="Frati F."/>
            <person name="Nardi F."/>
        </authorList>
    </citation>
    <scope>NUCLEOTIDE SEQUENCE [LARGE SCALE GENOMIC DNA]</scope>
    <source>
        <strain evidence="7">DMR45628</strain>
    </source>
</reference>
<organism evidence="7 8">
    <name type="scientific">Popillia japonica</name>
    <name type="common">Japanese beetle</name>
    <dbReference type="NCBI Taxonomy" id="7064"/>
    <lineage>
        <taxon>Eukaryota</taxon>
        <taxon>Metazoa</taxon>
        <taxon>Ecdysozoa</taxon>
        <taxon>Arthropoda</taxon>
        <taxon>Hexapoda</taxon>
        <taxon>Insecta</taxon>
        <taxon>Pterygota</taxon>
        <taxon>Neoptera</taxon>
        <taxon>Endopterygota</taxon>
        <taxon>Coleoptera</taxon>
        <taxon>Polyphaga</taxon>
        <taxon>Scarabaeiformia</taxon>
        <taxon>Scarabaeidae</taxon>
        <taxon>Rutelinae</taxon>
        <taxon>Popillia</taxon>
    </lineage>
</organism>
<evidence type="ECO:0000256" key="3">
    <source>
        <dbReference type="ARBA" id="ARBA00022833"/>
    </source>
</evidence>
<comment type="caution">
    <text evidence="7">The sequence shown here is derived from an EMBL/GenBank/DDBJ whole genome shotgun (WGS) entry which is preliminary data.</text>
</comment>
<dbReference type="GO" id="GO:0005737">
    <property type="term" value="C:cytoplasm"/>
    <property type="evidence" value="ECO:0007669"/>
    <property type="project" value="TreeGrafter"/>
</dbReference>
<keyword evidence="8" id="KW-1185">Reference proteome</keyword>
<keyword evidence="2 4" id="KW-0863">Zinc-finger</keyword>
<evidence type="ECO:0000259" key="6">
    <source>
        <dbReference type="PROSITE" id="PS51081"/>
    </source>
</evidence>
<protein>
    <submittedName>
        <fullName evidence="7">Seven in absentia protein family</fullName>
    </submittedName>
</protein>
<dbReference type="AlphaFoldDB" id="A0AAW1KKN9"/>
<proteinExistence type="predicted"/>
<dbReference type="EMBL" id="JASPKY010000215">
    <property type="protein sequence ID" value="KAK9719955.1"/>
    <property type="molecule type" value="Genomic_DNA"/>
</dbReference>
<name>A0AAW1KKN9_POPJA</name>
<sequence length="645" mass="74529">MYESAERILSYIMRDIVYLCPSTPRGFCKWEGHQQDVVAHFEDHHGDYFLETNSLDININYDNEVHYLMNVLNETYLIQTRYTKLTQTIELRVRYLGGEAQASKMSYYVDIICGNFGFTSKNNGNGFETITSKDGVIYIDVQAIKVTCGRSLLDSLMAWIHIESEFGSYSNKLIRRRQYDDKTSESKARESFKRLSSYRTSMRKKSIDGIETVQAINKIIRQNKKSSVVETPDLYQKFVNEIVEDIFRDAMDEIDFKEYVIVNDKDTSTSPTPETITNGTTNQEEISQNQTEDLPHKEEYSEKATITDIVEYKSHEAFINSIKEKVSNLFQGDDIYYQETIVLKPNESINNITIEIDIPCFQEDVVSSVEVATQQIANTEYIDENERNSMADPEDLSSCEWLLNGDVIGREKTPEKNNRLSEAEEIYLNNINRIRCQNCHIIMIPPIFMCSEGHSVCLTCKTLNCGICGIEVTDIRNIDLEEISRSISHPCRFTERGCTDIHSCYEIRMHEVYCDYFKYKCPVGCIIIDKYFGIKAHIRLLHPSLKIVEGCEHPFPRNSEFVFANKYGIFYCTAPLKVNSIEWTVSFCGVEKINFVCRVKVTGKKGEKVYTLQRHENGFKSVIFLDELKSLRLKDKHAVLHLSDY</sequence>
<dbReference type="Proteomes" id="UP001458880">
    <property type="component" value="Unassembled WGS sequence"/>
</dbReference>
<dbReference type="InterPro" id="IPR004162">
    <property type="entry name" value="SINA-like_animal"/>
</dbReference>
<dbReference type="InterPro" id="IPR013010">
    <property type="entry name" value="Znf_SIAH"/>
</dbReference>
<dbReference type="GO" id="GO:0043161">
    <property type="term" value="P:proteasome-mediated ubiquitin-dependent protein catabolic process"/>
    <property type="evidence" value="ECO:0007669"/>
    <property type="project" value="TreeGrafter"/>
</dbReference>
<dbReference type="SUPFAM" id="SSF49599">
    <property type="entry name" value="TRAF domain-like"/>
    <property type="match status" value="1"/>
</dbReference>
<feature type="compositionally biased region" description="Polar residues" evidence="5">
    <location>
        <begin position="268"/>
        <end position="292"/>
    </location>
</feature>
<dbReference type="Pfam" id="PF21361">
    <property type="entry name" value="Sina_ZnF"/>
    <property type="match status" value="1"/>
</dbReference>
<evidence type="ECO:0000256" key="1">
    <source>
        <dbReference type="ARBA" id="ARBA00022723"/>
    </source>
</evidence>
<dbReference type="GO" id="GO:0031624">
    <property type="term" value="F:ubiquitin conjugating enzyme binding"/>
    <property type="evidence" value="ECO:0007669"/>
    <property type="project" value="TreeGrafter"/>
</dbReference>